<dbReference type="GO" id="GO:0004930">
    <property type="term" value="F:G protein-coupled receptor activity"/>
    <property type="evidence" value="ECO:0007669"/>
    <property type="project" value="UniProtKB-KW"/>
</dbReference>
<evidence type="ECO:0000256" key="10">
    <source>
        <dbReference type="ARBA" id="ARBA00023180"/>
    </source>
</evidence>
<evidence type="ECO:0000256" key="9">
    <source>
        <dbReference type="ARBA" id="ARBA00023170"/>
    </source>
</evidence>
<evidence type="ECO:0000313" key="21">
    <source>
        <dbReference type="Proteomes" id="UP000694381"/>
    </source>
</evidence>
<dbReference type="GO" id="GO:0045177">
    <property type="term" value="C:apical part of cell"/>
    <property type="evidence" value="ECO:0007669"/>
    <property type="project" value="Ensembl"/>
</dbReference>
<dbReference type="GO" id="GO:0006954">
    <property type="term" value="P:inflammatory response"/>
    <property type="evidence" value="ECO:0007669"/>
    <property type="project" value="TreeGrafter"/>
</dbReference>
<dbReference type="OMA" id="AWMENTS"/>
<dbReference type="Gene3D" id="1.20.1070.10">
    <property type="entry name" value="Rhodopsin 7-helix transmembrane proteins"/>
    <property type="match status" value="1"/>
</dbReference>
<dbReference type="Proteomes" id="UP000694381">
    <property type="component" value="Unassembled WGS sequence"/>
</dbReference>
<evidence type="ECO:0000256" key="7">
    <source>
        <dbReference type="ARBA" id="ARBA00023136"/>
    </source>
</evidence>
<feature type="transmembrane region" description="Helical" evidence="18">
    <location>
        <begin position="242"/>
        <end position="264"/>
    </location>
</feature>
<dbReference type="InterPro" id="IPR000826">
    <property type="entry name" value="Formyl_rcpt-rel"/>
</dbReference>
<dbReference type="RefSeq" id="XP_029414036.1">
    <property type="nucleotide sequence ID" value="XM_029558176.1"/>
</dbReference>
<dbReference type="GO" id="GO:0007204">
    <property type="term" value="P:positive regulation of cytosolic calcium ion concentration"/>
    <property type="evidence" value="ECO:0007669"/>
    <property type="project" value="TreeGrafter"/>
</dbReference>
<dbReference type="Ensembl" id="ENSNGAT00000013138.1">
    <property type="protein sequence ID" value="ENSNGAP00000007650.1"/>
    <property type="gene ID" value="ENSNGAG00000010859.1"/>
</dbReference>
<feature type="domain" description="G-protein coupled receptors family 1 profile" evidence="19">
    <location>
        <begin position="56"/>
        <end position="295"/>
    </location>
</feature>
<keyword evidence="8" id="KW-1015">Disulfide bond</keyword>
<evidence type="ECO:0000256" key="14">
    <source>
        <dbReference type="ARBA" id="ARBA00062102"/>
    </source>
</evidence>
<dbReference type="PRINTS" id="PR00237">
    <property type="entry name" value="GPCRRHODOPSN"/>
</dbReference>
<evidence type="ECO:0000256" key="3">
    <source>
        <dbReference type="ARBA" id="ARBA00022553"/>
    </source>
</evidence>
<protein>
    <recommendedName>
        <fullName evidence="15">C5a anaphylatoxin chemotactic receptor 2</fullName>
    </recommendedName>
    <alternativeName>
        <fullName evidence="16">Complement component 5a receptor 2</fullName>
    </alternativeName>
    <alternativeName>
        <fullName evidence="17">G-protein coupled receptor 77</fullName>
    </alternativeName>
</protein>
<dbReference type="CTD" id="27202"/>
<dbReference type="PRINTS" id="PR00426">
    <property type="entry name" value="C5ANPHYLTXNR"/>
</dbReference>
<dbReference type="OrthoDB" id="9835842at2759"/>
<evidence type="ECO:0000256" key="5">
    <source>
        <dbReference type="ARBA" id="ARBA00022989"/>
    </source>
</evidence>
<reference evidence="20" key="2">
    <citation type="submission" date="2025-09" db="UniProtKB">
        <authorList>
            <consortium name="Ensembl"/>
        </authorList>
    </citation>
    <scope>IDENTIFICATION</scope>
</reference>
<dbReference type="RefSeq" id="XP_029414034.1">
    <property type="nucleotide sequence ID" value="XM_029558174.1"/>
</dbReference>
<dbReference type="PROSITE" id="PS50262">
    <property type="entry name" value="G_PROTEIN_RECEP_F1_2"/>
    <property type="match status" value="1"/>
</dbReference>
<comment type="subcellular location">
    <subcellularLocation>
        <location evidence="1">Cell membrane</location>
        <topology evidence="1">Multi-pass membrane protein</topology>
    </subcellularLocation>
</comment>
<dbReference type="KEGG" id="ngi:103724915"/>
<keyword evidence="4 18" id="KW-0812">Transmembrane</keyword>
<evidence type="ECO:0000256" key="6">
    <source>
        <dbReference type="ARBA" id="ARBA00023040"/>
    </source>
</evidence>
<dbReference type="FunFam" id="1.20.1070.10:FF:000296">
    <property type="entry name" value="C5a anaphylatoxin chemotactic receptor 2"/>
    <property type="match status" value="1"/>
</dbReference>
<evidence type="ECO:0000256" key="17">
    <source>
        <dbReference type="ARBA" id="ARBA00083911"/>
    </source>
</evidence>
<feature type="transmembrane region" description="Helical" evidence="18">
    <location>
        <begin position="279"/>
        <end position="298"/>
    </location>
</feature>
<dbReference type="GO" id="GO:0032715">
    <property type="term" value="P:negative regulation of interleukin-6 production"/>
    <property type="evidence" value="ECO:0007669"/>
    <property type="project" value="Ensembl"/>
</dbReference>
<comment type="similarity">
    <text evidence="12">Belongs to the chemokine-like receptor (CMKLR) family.</text>
</comment>
<dbReference type="GeneTree" id="ENSGT01140000282544"/>
<feature type="transmembrane region" description="Helical" evidence="18">
    <location>
        <begin position="43"/>
        <end position="64"/>
    </location>
</feature>
<dbReference type="GO" id="GO:0007200">
    <property type="term" value="P:phospholipase C-activating G protein-coupled receptor signaling pathway"/>
    <property type="evidence" value="ECO:0007669"/>
    <property type="project" value="TreeGrafter"/>
</dbReference>
<evidence type="ECO:0000256" key="12">
    <source>
        <dbReference type="ARBA" id="ARBA00025736"/>
    </source>
</evidence>
<dbReference type="Pfam" id="PF00001">
    <property type="entry name" value="7tm_1"/>
    <property type="match status" value="1"/>
</dbReference>
<evidence type="ECO:0000259" key="19">
    <source>
        <dbReference type="PROSITE" id="PS50262"/>
    </source>
</evidence>
<dbReference type="GO" id="GO:0006935">
    <property type="term" value="P:chemotaxis"/>
    <property type="evidence" value="ECO:0007669"/>
    <property type="project" value="InterPro"/>
</dbReference>
<keyword evidence="6" id="KW-0297">G-protein coupled receptor</keyword>
<dbReference type="InterPro" id="IPR000276">
    <property type="entry name" value="GPCR_Rhodpsn"/>
</dbReference>
<name>A0A8C6QQT0_NANGA</name>
<dbReference type="GO" id="GO:0009925">
    <property type="term" value="C:basal plasma membrane"/>
    <property type="evidence" value="ECO:0007669"/>
    <property type="project" value="Ensembl"/>
</dbReference>
<evidence type="ECO:0000256" key="13">
    <source>
        <dbReference type="ARBA" id="ARBA00053872"/>
    </source>
</evidence>
<keyword evidence="3" id="KW-0597">Phosphoprotein</keyword>
<keyword evidence="9" id="KW-0675">Receptor</keyword>
<feature type="transmembrane region" description="Helical" evidence="18">
    <location>
        <begin position="209"/>
        <end position="230"/>
    </location>
</feature>
<keyword evidence="11" id="KW-0807">Transducer</keyword>
<dbReference type="InterPro" id="IPR017452">
    <property type="entry name" value="GPCR_Rhodpsn_7TM"/>
</dbReference>
<keyword evidence="21" id="KW-1185">Reference proteome</keyword>
<dbReference type="InterPro" id="IPR002234">
    <property type="entry name" value="Anphylx_rcpt_C3a/C5a1-2"/>
</dbReference>
<keyword evidence="5 18" id="KW-1133">Transmembrane helix</keyword>
<dbReference type="GO" id="GO:0090024">
    <property type="term" value="P:negative regulation of neutrophil chemotaxis"/>
    <property type="evidence" value="ECO:0007669"/>
    <property type="project" value="Ensembl"/>
</dbReference>
<dbReference type="GO" id="GO:0032677">
    <property type="term" value="P:regulation of interleukin-8 production"/>
    <property type="evidence" value="ECO:0007669"/>
    <property type="project" value="Ensembl"/>
</dbReference>
<comment type="subunit">
    <text evidence="14">Interacts with C3 (the anaphylatoxin peptide C3a and the adipogenic hormone ASP); the interaction occurs with higher affinity for ASP, enhancing the phosphorylation and activation of GPR77, recruitment of ARRB2 to the cell surface and endocytosis of GRP77.</text>
</comment>
<sequence>MEEQYSQAYAEYKDADYSHLPDDPVDCLDGSCVSSNIHLVAPLLLYAVIFLVGIPGNAMVAWVTGKESRHRLWASWFLHLAVADLLCCLALPILAVPIAQKGHWPYGAVGCRLLPSVILLSMYTSVLLLTALSADLCLLASRLPWWDTARRKIGVRVAQVTVWVLALLLTVPTAIHRQLIQEHYPSQLQCVINYGGSVTAEASVTAVRFLFGFLGPLVFMASCHGVLQCWMGQRHWPLGTAIMVGFFICWTPYHVLGVVITVAAPHSPLLARALQAEPLVVGLALAHSSLNPIIFLYFGRGQLRKSLRAACHWALREPQNEESITKTPTSHEIISEMEL</sequence>
<proteinExistence type="inferred from homology"/>
<dbReference type="GO" id="GO:0004878">
    <property type="term" value="F:complement component C5a receptor activity"/>
    <property type="evidence" value="ECO:0007669"/>
    <property type="project" value="TreeGrafter"/>
</dbReference>
<evidence type="ECO:0000256" key="18">
    <source>
        <dbReference type="SAM" id="Phobius"/>
    </source>
</evidence>
<dbReference type="RefSeq" id="XP_029414031.1">
    <property type="nucleotide sequence ID" value="XM_029558171.1"/>
</dbReference>
<feature type="transmembrane region" description="Helical" evidence="18">
    <location>
        <begin position="153"/>
        <end position="175"/>
    </location>
</feature>
<organism evidence="20 21">
    <name type="scientific">Nannospalax galili</name>
    <name type="common">Northern Israeli blind subterranean mole rat</name>
    <name type="synonym">Spalax galili</name>
    <dbReference type="NCBI Taxonomy" id="1026970"/>
    <lineage>
        <taxon>Eukaryota</taxon>
        <taxon>Metazoa</taxon>
        <taxon>Chordata</taxon>
        <taxon>Craniata</taxon>
        <taxon>Vertebrata</taxon>
        <taxon>Euteleostomi</taxon>
        <taxon>Mammalia</taxon>
        <taxon>Eutheria</taxon>
        <taxon>Euarchontoglires</taxon>
        <taxon>Glires</taxon>
        <taxon>Rodentia</taxon>
        <taxon>Myomorpha</taxon>
        <taxon>Muroidea</taxon>
        <taxon>Spalacidae</taxon>
        <taxon>Spalacinae</taxon>
        <taxon>Nannospalax</taxon>
    </lineage>
</organism>
<dbReference type="SUPFAM" id="SSF81321">
    <property type="entry name" value="Family A G protein-coupled receptor-like"/>
    <property type="match status" value="1"/>
</dbReference>
<evidence type="ECO:0000256" key="16">
    <source>
        <dbReference type="ARBA" id="ARBA00078355"/>
    </source>
</evidence>
<gene>
    <name evidence="20" type="primary">C5ar2</name>
</gene>
<dbReference type="GeneID" id="103724915"/>
<dbReference type="PANTHER" id="PTHR24225">
    <property type="entry name" value="CHEMOTACTIC RECEPTOR"/>
    <property type="match status" value="1"/>
</dbReference>
<dbReference type="RefSeq" id="XP_029414027.1">
    <property type="nucleotide sequence ID" value="XM_029558167.1"/>
</dbReference>
<feature type="transmembrane region" description="Helical" evidence="18">
    <location>
        <begin position="76"/>
        <end position="98"/>
    </location>
</feature>
<comment type="function">
    <text evidence="13">Receptor for the chemotactic and inflammatory C3a, C4a and C5a anaphylatoxin peptides and also for their dearginated forms ASP/C3adesArg, C4adesArg and C5adesArg respectively. Couples weakly to G(i)-mediated signaling pathways.</text>
</comment>
<feature type="transmembrane region" description="Helical" evidence="18">
    <location>
        <begin position="118"/>
        <end position="141"/>
    </location>
</feature>
<accession>A0A8C6QQT0</accession>
<evidence type="ECO:0000256" key="4">
    <source>
        <dbReference type="ARBA" id="ARBA00022692"/>
    </source>
</evidence>
<evidence type="ECO:0000313" key="20">
    <source>
        <dbReference type="Ensembl" id="ENSNGAP00000007650.1"/>
    </source>
</evidence>
<evidence type="ECO:0000256" key="15">
    <source>
        <dbReference type="ARBA" id="ARBA00068514"/>
    </source>
</evidence>
<reference evidence="20" key="1">
    <citation type="submission" date="2025-08" db="UniProtKB">
        <authorList>
            <consortium name="Ensembl"/>
        </authorList>
    </citation>
    <scope>IDENTIFICATION</scope>
</reference>
<keyword evidence="2" id="KW-1003">Cell membrane</keyword>
<dbReference type="AlphaFoldDB" id="A0A8C6QQT0"/>
<dbReference type="PANTHER" id="PTHR24225:SF1">
    <property type="entry name" value="C5A ANAPHYLATOXIN CHEMOTACTIC RECEPTOR 2"/>
    <property type="match status" value="1"/>
</dbReference>
<dbReference type="GO" id="GO:0032720">
    <property type="term" value="P:negative regulation of tumor necrosis factor production"/>
    <property type="evidence" value="ECO:0007669"/>
    <property type="project" value="Ensembl"/>
</dbReference>
<keyword evidence="7 18" id="KW-0472">Membrane</keyword>
<evidence type="ECO:0000256" key="8">
    <source>
        <dbReference type="ARBA" id="ARBA00023157"/>
    </source>
</evidence>
<evidence type="ECO:0000256" key="11">
    <source>
        <dbReference type="ARBA" id="ARBA00023224"/>
    </source>
</evidence>
<evidence type="ECO:0000256" key="1">
    <source>
        <dbReference type="ARBA" id="ARBA00004651"/>
    </source>
</evidence>
<keyword evidence="10" id="KW-0325">Glycoprotein</keyword>
<evidence type="ECO:0000256" key="2">
    <source>
        <dbReference type="ARBA" id="ARBA00022475"/>
    </source>
</evidence>
<dbReference type="RefSeq" id="XP_008820325.1">
    <property type="nucleotide sequence ID" value="XM_008822103.3"/>
</dbReference>